<keyword evidence="8" id="KW-1185">Reference proteome</keyword>
<organism evidence="7 8">
    <name type="scientific">Nocardia camponoti</name>
    <dbReference type="NCBI Taxonomy" id="1616106"/>
    <lineage>
        <taxon>Bacteria</taxon>
        <taxon>Bacillati</taxon>
        <taxon>Actinomycetota</taxon>
        <taxon>Actinomycetes</taxon>
        <taxon>Mycobacteriales</taxon>
        <taxon>Nocardiaceae</taxon>
        <taxon>Nocardia</taxon>
    </lineage>
</organism>
<comment type="caution">
    <text evidence="7">The sequence shown here is derived from an EMBL/GenBank/DDBJ whole genome shotgun (WGS) entry which is preliminary data.</text>
</comment>
<comment type="similarity">
    <text evidence="1">Belongs to the carbohydrate kinase PfkB family.</text>
</comment>
<dbReference type="InterPro" id="IPR011611">
    <property type="entry name" value="PfkB_dom"/>
</dbReference>
<dbReference type="PANTHER" id="PTHR46566:SF5">
    <property type="entry name" value="1-PHOSPHOFRUCTOKINASE"/>
    <property type="match status" value="1"/>
</dbReference>
<feature type="domain" description="Carbohydrate kinase PfkB" evidence="6">
    <location>
        <begin position="8"/>
        <end position="150"/>
    </location>
</feature>
<evidence type="ECO:0000259" key="6">
    <source>
        <dbReference type="Pfam" id="PF00294"/>
    </source>
</evidence>
<evidence type="ECO:0000256" key="1">
    <source>
        <dbReference type="ARBA" id="ARBA00010688"/>
    </source>
</evidence>
<keyword evidence="5" id="KW-0067">ATP-binding</keyword>
<dbReference type="SUPFAM" id="SSF53613">
    <property type="entry name" value="Ribokinase-like"/>
    <property type="match status" value="1"/>
</dbReference>
<keyword evidence="2" id="KW-0808">Transferase</keyword>
<accession>A0A917QDH3</accession>
<dbReference type="GO" id="GO:0008443">
    <property type="term" value="F:phosphofructokinase activity"/>
    <property type="evidence" value="ECO:0007669"/>
    <property type="project" value="TreeGrafter"/>
</dbReference>
<keyword evidence="4" id="KW-0418">Kinase</keyword>
<name>A0A917QDH3_9NOCA</name>
<gene>
    <name evidence="7" type="ORF">GCM10011591_16000</name>
</gene>
<evidence type="ECO:0000256" key="3">
    <source>
        <dbReference type="ARBA" id="ARBA00022741"/>
    </source>
</evidence>
<evidence type="ECO:0000313" key="7">
    <source>
        <dbReference type="EMBL" id="GGK45172.1"/>
    </source>
</evidence>
<dbReference type="EMBL" id="BMMW01000001">
    <property type="protein sequence ID" value="GGK45172.1"/>
    <property type="molecule type" value="Genomic_DNA"/>
</dbReference>
<dbReference type="Pfam" id="PF00294">
    <property type="entry name" value="PfkB"/>
    <property type="match status" value="2"/>
</dbReference>
<dbReference type="RefSeq" id="WP_188828097.1">
    <property type="nucleotide sequence ID" value="NZ_BMMW01000001.1"/>
</dbReference>
<dbReference type="PROSITE" id="PS00584">
    <property type="entry name" value="PFKB_KINASES_2"/>
    <property type="match status" value="1"/>
</dbReference>
<dbReference type="GO" id="GO:0005829">
    <property type="term" value="C:cytosol"/>
    <property type="evidence" value="ECO:0007669"/>
    <property type="project" value="TreeGrafter"/>
</dbReference>
<dbReference type="AlphaFoldDB" id="A0A917QDH3"/>
<dbReference type="InterPro" id="IPR029056">
    <property type="entry name" value="Ribokinase-like"/>
</dbReference>
<dbReference type="Proteomes" id="UP000612956">
    <property type="component" value="Unassembled WGS sequence"/>
</dbReference>
<dbReference type="GO" id="GO:0005524">
    <property type="term" value="F:ATP binding"/>
    <property type="evidence" value="ECO:0007669"/>
    <property type="project" value="UniProtKB-KW"/>
</dbReference>
<keyword evidence="3" id="KW-0547">Nucleotide-binding</keyword>
<proteinExistence type="inferred from homology"/>
<sequence length="372" mass="36674">MIVTFTANPSVDRTVTLDEPLERGAVMRATSVVSYPGGKGVNVARVIAAAGQAVVAVLPGGVDDPVVSALRVGELPLRTVPVPGEPRVNLTIAEADGTTTKINEPGRPLHGRERAELTAVLVELAPDASWVVLSGSLPPGAPPDWYAELVATLSALRGGVAAASGFGATDEGAVAGGFGAADGDPAGGLRLGDELGLSAAAPAASGQTMRGAGVRIAVDTSDVPLLAMAAGPVLPDLVKPNTAELAQLSGLDLADDSDPALVAAAAARLVERGFGAVLATLGAAGAVLVNAEGAWFASAPRIVARSTVGAGDSALAGYLLADVAGASPADRLRAAVAYGSAATALPGTELPGPDQVRLDDVRAVPLGVSPGT</sequence>
<dbReference type="InterPro" id="IPR002173">
    <property type="entry name" value="Carboh/pur_kinase_PfkB_CS"/>
</dbReference>
<dbReference type="InterPro" id="IPR017583">
    <property type="entry name" value="Tagatose/fructose_Pkinase"/>
</dbReference>
<dbReference type="CDD" id="cd01164">
    <property type="entry name" value="FruK_PfkB_like"/>
    <property type="match status" value="1"/>
</dbReference>
<feature type="domain" description="Carbohydrate kinase PfkB" evidence="6">
    <location>
        <begin position="229"/>
        <end position="351"/>
    </location>
</feature>
<reference evidence="7" key="1">
    <citation type="journal article" date="2014" name="Int. J. Syst. Evol. Microbiol.">
        <title>Complete genome sequence of Corynebacterium casei LMG S-19264T (=DSM 44701T), isolated from a smear-ripened cheese.</title>
        <authorList>
            <consortium name="US DOE Joint Genome Institute (JGI-PGF)"/>
            <person name="Walter F."/>
            <person name="Albersmeier A."/>
            <person name="Kalinowski J."/>
            <person name="Ruckert C."/>
        </authorList>
    </citation>
    <scope>NUCLEOTIDE SEQUENCE</scope>
    <source>
        <strain evidence="7">CGMCC 4.7278</strain>
    </source>
</reference>
<evidence type="ECO:0000256" key="5">
    <source>
        <dbReference type="ARBA" id="ARBA00022840"/>
    </source>
</evidence>
<reference evidence="7" key="2">
    <citation type="submission" date="2020-09" db="EMBL/GenBank/DDBJ databases">
        <authorList>
            <person name="Sun Q."/>
            <person name="Zhou Y."/>
        </authorList>
    </citation>
    <scope>NUCLEOTIDE SEQUENCE</scope>
    <source>
        <strain evidence="7">CGMCC 4.7278</strain>
    </source>
</reference>
<evidence type="ECO:0000256" key="2">
    <source>
        <dbReference type="ARBA" id="ARBA00022679"/>
    </source>
</evidence>
<dbReference type="Gene3D" id="3.40.1190.20">
    <property type="match status" value="2"/>
</dbReference>
<evidence type="ECO:0000313" key="8">
    <source>
        <dbReference type="Proteomes" id="UP000612956"/>
    </source>
</evidence>
<dbReference type="PANTHER" id="PTHR46566">
    <property type="entry name" value="1-PHOSPHOFRUCTOKINASE-RELATED"/>
    <property type="match status" value="1"/>
</dbReference>
<protein>
    <submittedName>
        <fullName evidence="7">1-phosphofructokinase</fullName>
    </submittedName>
</protein>
<evidence type="ECO:0000256" key="4">
    <source>
        <dbReference type="ARBA" id="ARBA00022777"/>
    </source>
</evidence>